<evidence type="ECO:0000256" key="1">
    <source>
        <dbReference type="ARBA" id="ARBA00022676"/>
    </source>
</evidence>
<sequence>MNVYITKMNGVSWNPLQSRQRMTAEIAHGLDCREMGIFCYNGNAESEESLRTRLDGIVAGLSWGEDVVVCQFPTGNDSRFDRGLLERLKVYLVRMIFFIQNSEELVRGSIQARIPERIKLYNQAEALIVPSLSMRQFLLDNGIRKDMKFVIQEMWDYTIDKNTIYSPQFRKEIHFTCNGGINGLNNWNYAIPLKLYADSGIQGQNVHYIGGLSKGELISRLSKGGFGLVWYQDEDTRQGMEYDVSFDLARYLAAGIPVIVPAGISNQALIEKNHLGLVVDSLEAAVTAVESMEKSEYQGYIQSVGRFAPAIRKGYYTKKCLVDAVIAICRRDAGEIAVPAKIYDSGEHAFTYAVLKESYGDNLALSWNYSGKADGFLIYDTSGKLVYETRNVYQHYFLMKGCGKEIGFTVKAYVDTLKGKMILAESEQVCLQKERYNHASVSLIIPAYNAEEHIARSIDTALAQSLLDLEIIVVNDGSTDHTQIIIEWYAEKYTNVIAIRQENGGPAAARNTGIIRAGGEYIGFLDSDDMIRPEMMKRLYEAIKKNGSDIAITSAYYIKNGKYQAFIQYMLQEDTVVDTDEFIQLHYIKGSGFGVVVWNKLYRSSLVKAHLFPVLFQEDEAWIPYILSYTEKITYLNDCSYEYDRTTYNSTLAENLEKRSIEERFHTYKKAVTFYLENGNPKRVGLLKELAGERLTGKLRAYGYSEYGEFWEQIQETF</sequence>
<dbReference type="AlphaFoldDB" id="A0A9X5CE73"/>
<dbReference type="RefSeq" id="WP_004075465.1">
    <property type="nucleotide sequence ID" value="NZ_VIRB01000080.1"/>
</dbReference>
<feature type="domain" description="Glucosyltransferase 3-like N-terminal" evidence="4">
    <location>
        <begin position="2"/>
        <end position="154"/>
    </location>
</feature>
<evidence type="ECO:0000259" key="5">
    <source>
        <dbReference type="Pfam" id="PF26337"/>
    </source>
</evidence>
<keyword evidence="1" id="KW-0328">Glycosyltransferase</keyword>
<dbReference type="PANTHER" id="PTHR22916:SF51">
    <property type="entry name" value="GLYCOSYLTRANSFERASE EPSH-RELATED"/>
    <property type="match status" value="1"/>
</dbReference>
<dbReference type="Gene3D" id="3.90.550.10">
    <property type="entry name" value="Spore Coat Polysaccharide Biosynthesis Protein SpsA, Chain A"/>
    <property type="match status" value="1"/>
</dbReference>
<dbReference type="Proteomes" id="UP000474104">
    <property type="component" value="Unassembled WGS sequence"/>
</dbReference>
<dbReference type="EMBL" id="VIRB01000080">
    <property type="protein sequence ID" value="NDO69711.1"/>
    <property type="molecule type" value="Genomic_DNA"/>
</dbReference>
<dbReference type="Pfam" id="PF26337">
    <property type="entry name" value="Gtf3_C"/>
    <property type="match status" value="1"/>
</dbReference>
<proteinExistence type="predicted"/>
<evidence type="ECO:0000313" key="6">
    <source>
        <dbReference type="EMBL" id="NDO69711.1"/>
    </source>
</evidence>
<dbReference type="InterPro" id="IPR058592">
    <property type="entry name" value="Gtf3_C"/>
</dbReference>
<dbReference type="InterPro" id="IPR029044">
    <property type="entry name" value="Nucleotide-diphossugar_trans"/>
</dbReference>
<dbReference type="SUPFAM" id="SSF53448">
    <property type="entry name" value="Nucleotide-diphospho-sugar transferases"/>
    <property type="match status" value="1"/>
</dbReference>
<evidence type="ECO:0000313" key="7">
    <source>
        <dbReference type="Proteomes" id="UP000474104"/>
    </source>
</evidence>
<reference evidence="6 7" key="1">
    <citation type="submission" date="2019-07" db="EMBL/GenBank/DDBJ databases">
        <title>Draft genome sequences of 15 bacterial species constituting the stable defined intestinal microbiota of the GM15 gnotobiotic mouse model.</title>
        <authorList>
            <person name="Elie C."/>
            <person name="Mathieu A."/>
            <person name="Saliou A."/>
            <person name="Darnaud M."/>
            <person name="Leulier F."/>
            <person name="Tamellini A."/>
        </authorList>
    </citation>
    <scope>NUCLEOTIDE SEQUENCE [LARGE SCALE GENOMIC DNA]</scope>
    <source>
        <strain evidence="7">ASF 502</strain>
    </source>
</reference>
<dbReference type="Gene3D" id="3.40.50.2000">
    <property type="entry name" value="Glycogen Phosphorylase B"/>
    <property type="match status" value="2"/>
</dbReference>
<dbReference type="CDD" id="cd00761">
    <property type="entry name" value="Glyco_tranf_GTA_type"/>
    <property type="match status" value="1"/>
</dbReference>
<protein>
    <submittedName>
        <fullName evidence="6">Glycosyltransferase</fullName>
    </submittedName>
</protein>
<dbReference type="InterPro" id="IPR058591">
    <property type="entry name" value="Gtf3_N"/>
</dbReference>
<dbReference type="GO" id="GO:0016757">
    <property type="term" value="F:glycosyltransferase activity"/>
    <property type="evidence" value="ECO:0007669"/>
    <property type="project" value="UniProtKB-KW"/>
</dbReference>
<evidence type="ECO:0000259" key="3">
    <source>
        <dbReference type="Pfam" id="PF00535"/>
    </source>
</evidence>
<dbReference type="OrthoDB" id="9790931at2"/>
<comment type="caution">
    <text evidence="6">The sequence shown here is derived from an EMBL/GenBank/DDBJ whole genome shotgun (WGS) entry which is preliminary data.</text>
</comment>
<evidence type="ECO:0000256" key="2">
    <source>
        <dbReference type="ARBA" id="ARBA00022679"/>
    </source>
</evidence>
<feature type="domain" description="Glycosyltransferase 2-like" evidence="3">
    <location>
        <begin position="442"/>
        <end position="608"/>
    </location>
</feature>
<gene>
    <name evidence="6" type="ORF">FMM80_13880</name>
</gene>
<feature type="domain" description="Glucosyltransferase 3-like C-terminal" evidence="5">
    <location>
        <begin position="182"/>
        <end position="324"/>
    </location>
</feature>
<name>A0A9X5CE73_9FIRM</name>
<dbReference type="Pfam" id="PF00535">
    <property type="entry name" value="Glycos_transf_2"/>
    <property type="match status" value="1"/>
</dbReference>
<dbReference type="PANTHER" id="PTHR22916">
    <property type="entry name" value="GLYCOSYLTRANSFERASE"/>
    <property type="match status" value="1"/>
</dbReference>
<keyword evidence="2" id="KW-0808">Transferase</keyword>
<organism evidence="6 7">
    <name type="scientific">Schaedlerella arabinosiphila</name>
    <dbReference type="NCBI Taxonomy" id="2044587"/>
    <lineage>
        <taxon>Bacteria</taxon>
        <taxon>Bacillati</taxon>
        <taxon>Bacillota</taxon>
        <taxon>Clostridia</taxon>
        <taxon>Lachnospirales</taxon>
        <taxon>Lachnospiraceae</taxon>
        <taxon>Schaedlerella</taxon>
    </lineage>
</organism>
<dbReference type="Pfam" id="PF26334">
    <property type="entry name" value="Gtf3_N"/>
    <property type="match status" value="1"/>
</dbReference>
<evidence type="ECO:0000259" key="4">
    <source>
        <dbReference type="Pfam" id="PF26334"/>
    </source>
</evidence>
<accession>A0A9X5CE73</accession>
<dbReference type="InterPro" id="IPR001173">
    <property type="entry name" value="Glyco_trans_2-like"/>
</dbReference>